<feature type="non-terminal residue" evidence="1">
    <location>
        <position position="90"/>
    </location>
</feature>
<evidence type="ECO:0000313" key="2">
    <source>
        <dbReference type="Proteomes" id="UP000265631"/>
    </source>
</evidence>
<dbReference type="Proteomes" id="UP000265631">
    <property type="component" value="Unassembled WGS sequence"/>
</dbReference>
<sequence>MARTRGNSLELCPEYQEYRAGFQGSGKRWPYDQPFERNDNGETLIPQGKVFCRMPALVSTKGLCSHDTTQLPQNLKAHVRDVHPGTKLPE</sequence>
<name>A0A395M4I8_9HYPO</name>
<keyword evidence="2" id="KW-1185">Reference proteome</keyword>
<organism evidence="1 2">
    <name type="scientific">Fusarium flagelliforme</name>
    <dbReference type="NCBI Taxonomy" id="2675880"/>
    <lineage>
        <taxon>Eukaryota</taxon>
        <taxon>Fungi</taxon>
        <taxon>Dikarya</taxon>
        <taxon>Ascomycota</taxon>
        <taxon>Pezizomycotina</taxon>
        <taxon>Sordariomycetes</taxon>
        <taxon>Hypocreomycetidae</taxon>
        <taxon>Hypocreales</taxon>
        <taxon>Nectriaceae</taxon>
        <taxon>Fusarium</taxon>
        <taxon>Fusarium incarnatum-equiseti species complex</taxon>
    </lineage>
</organism>
<evidence type="ECO:0000313" key="1">
    <source>
        <dbReference type="EMBL" id="RFN41188.1"/>
    </source>
</evidence>
<reference evidence="1 2" key="1">
    <citation type="journal article" date="2018" name="PLoS Pathog.">
        <title>Evolution of structural diversity of trichothecenes, a family of toxins produced by plant pathogenic and entomopathogenic fungi.</title>
        <authorList>
            <person name="Proctor R.H."/>
            <person name="McCormick S.P."/>
            <person name="Kim H.S."/>
            <person name="Cardoza R.E."/>
            <person name="Stanley A.M."/>
            <person name="Lindo L."/>
            <person name="Kelly A."/>
            <person name="Brown D.W."/>
            <person name="Lee T."/>
            <person name="Vaughan M.M."/>
            <person name="Alexander N.J."/>
            <person name="Busman M."/>
            <person name="Gutierrez S."/>
        </authorList>
    </citation>
    <scope>NUCLEOTIDE SEQUENCE [LARGE SCALE GENOMIC DNA]</scope>
    <source>
        <strain evidence="1 2">NRRL 13405</strain>
    </source>
</reference>
<gene>
    <name evidence="1" type="ORF">FIE12Z_12998</name>
</gene>
<comment type="caution">
    <text evidence="1">The sequence shown here is derived from an EMBL/GenBank/DDBJ whole genome shotgun (WGS) entry which is preliminary data.</text>
</comment>
<protein>
    <submittedName>
        <fullName evidence="1">Uncharacterized protein</fullName>
    </submittedName>
</protein>
<proteinExistence type="predicted"/>
<dbReference type="AlphaFoldDB" id="A0A395M4I8"/>
<dbReference type="EMBL" id="PXXK01000889">
    <property type="protein sequence ID" value="RFN41188.1"/>
    <property type="molecule type" value="Genomic_DNA"/>
</dbReference>
<accession>A0A395M4I8</accession>